<dbReference type="InterPro" id="IPR035892">
    <property type="entry name" value="C2_domain_sf"/>
</dbReference>
<dbReference type="Pfam" id="PF24652">
    <property type="entry name" value="CEP76_C"/>
    <property type="match status" value="1"/>
</dbReference>
<feature type="domain" description="C2" evidence="2">
    <location>
        <begin position="892"/>
        <end position="993"/>
    </location>
</feature>
<evidence type="ECO:0000313" key="8">
    <source>
        <dbReference type="Proteomes" id="UP000694620"/>
    </source>
</evidence>
<dbReference type="InterPro" id="IPR056288">
    <property type="entry name" value="CEP76_C"/>
</dbReference>
<evidence type="ECO:0000256" key="1">
    <source>
        <dbReference type="SAM" id="MobiDB-lite"/>
    </source>
</evidence>
<feature type="compositionally biased region" description="Basic and acidic residues" evidence="1">
    <location>
        <begin position="31"/>
        <end position="44"/>
    </location>
</feature>
<evidence type="ECO:0000259" key="2">
    <source>
        <dbReference type="Pfam" id="PF00168"/>
    </source>
</evidence>
<dbReference type="InterPro" id="IPR028928">
    <property type="entry name" value="CC2D2AN-C2"/>
</dbReference>
<dbReference type="GO" id="GO:0035869">
    <property type="term" value="C:ciliary transition zone"/>
    <property type="evidence" value="ECO:0007669"/>
    <property type="project" value="TreeGrafter"/>
</dbReference>
<dbReference type="GeneTree" id="ENSGT00940000155482"/>
<feature type="domain" description="CC2D2A N-terminal C2" evidence="3">
    <location>
        <begin position="444"/>
        <end position="617"/>
    </location>
</feature>
<keyword evidence="8" id="KW-1185">Reference proteome</keyword>
<dbReference type="Gene3D" id="2.60.40.150">
    <property type="entry name" value="C2 domain"/>
    <property type="match status" value="1"/>
</dbReference>
<feature type="domain" description="CEP76/DRC7 peptidase-like" evidence="6">
    <location>
        <begin position="1146"/>
        <end position="1262"/>
    </location>
</feature>
<gene>
    <name evidence="7" type="primary">CC2D2A</name>
</gene>
<reference evidence="7" key="3">
    <citation type="submission" date="2025-09" db="UniProtKB">
        <authorList>
            <consortium name="Ensembl"/>
        </authorList>
    </citation>
    <scope>IDENTIFICATION</scope>
</reference>
<dbReference type="PANTHER" id="PTHR20837:SF7">
    <property type="entry name" value="COILED-COIL AND C2 DOMAIN-CONTAINING PROTEIN 2A"/>
    <property type="match status" value="1"/>
</dbReference>
<dbReference type="GO" id="GO:1905515">
    <property type="term" value="P:non-motile cilium assembly"/>
    <property type="evidence" value="ECO:0007669"/>
    <property type="project" value="TreeGrafter"/>
</dbReference>
<accession>A0A8C4RQR0</accession>
<dbReference type="Proteomes" id="UP000694620">
    <property type="component" value="Chromosome 5"/>
</dbReference>
<feature type="region of interest" description="Disordered" evidence="1">
    <location>
        <begin position="11"/>
        <end position="51"/>
    </location>
</feature>
<dbReference type="InterPro" id="IPR041510">
    <property type="entry name" value="DUF5523"/>
</dbReference>
<dbReference type="Pfam" id="PF24656">
    <property type="entry name" value="CEPT76_peptidase"/>
    <property type="match status" value="1"/>
</dbReference>
<feature type="compositionally biased region" description="Basic residues" evidence="1">
    <location>
        <begin position="383"/>
        <end position="392"/>
    </location>
</feature>
<evidence type="ECO:0000259" key="5">
    <source>
        <dbReference type="Pfam" id="PF24652"/>
    </source>
</evidence>
<feature type="region of interest" description="Disordered" evidence="1">
    <location>
        <begin position="383"/>
        <end position="428"/>
    </location>
</feature>
<name>A0A8C4RQR0_ERPCA</name>
<proteinExistence type="predicted"/>
<dbReference type="InterPro" id="IPR052434">
    <property type="entry name" value="Tectonic-like_complex_comp"/>
</dbReference>
<dbReference type="InterPro" id="IPR056290">
    <property type="entry name" value="CEPT76/DRC7_peptidase-like_dom"/>
</dbReference>
<dbReference type="Pfam" id="PF17661">
    <property type="entry name" value="DUF5523"/>
    <property type="match status" value="1"/>
</dbReference>
<feature type="compositionally biased region" description="Acidic residues" evidence="1">
    <location>
        <begin position="16"/>
        <end position="30"/>
    </location>
</feature>
<reference evidence="7" key="2">
    <citation type="submission" date="2025-08" db="UniProtKB">
        <authorList>
            <consortium name="Ensembl"/>
        </authorList>
    </citation>
    <scope>IDENTIFICATION</scope>
</reference>
<evidence type="ECO:0000259" key="6">
    <source>
        <dbReference type="Pfam" id="PF24656"/>
    </source>
</evidence>
<dbReference type="InterPro" id="IPR000008">
    <property type="entry name" value="C2_dom"/>
</dbReference>
<evidence type="ECO:0000259" key="3">
    <source>
        <dbReference type="Pfam" id="PF15625"/>
    </source>
</evidence>
<dbReference type="SUPFAM" id="SSF49562">
    <property type="entry name" value="C2 domain (Calcium/lipid-binding domain, CaLB)"/>
    <property type="match status" value="1"/>
</dbReference>
<dbReference type="PANTHER" id="PTHR20837">
    <property type="entry name" value="CENTROSOMAL PROTEIN-RELATED"/>
    <property type="match status" value="1"/>
</dbReference>
<organism evidence="7 8">
    <name type="scientific">Erpetoichthys calabaricus</name>
    <name type="common">Rope fish</name>
    <name type="synonym">Calamoichthys calabaricus</name>
    <dbReference type="NCBI Taxonomy" id="27687"/>
    <lineage>
        <taxon>Eukaryota</taxon>
        <taxon>Metazoa</taxon>
        <taxon>Chordata</taxon>
        <taxon>Craniata</taxon>
        <taxon>Vertebrata</taxon>
        <taxon>Euteleostomi</taxon>
        <taxon>Actinopterygii</taxon>
        <taxon>Polypteriformes</taxon>
        <taxon>Polypteridae</taxon>
        <taxon>Erpetoichthys</taxon>
    </lineage>
</organism>
<reference evidence="7" key="1">
    <citation type="submission" date="2021-06" db="EMBL/GenBank/DDBJ databases">
        <authorList>
            <consortium name="Wellcome Sanger Institute Data Sharing"/>
        </authorList>
    </citation>
    <scope>NUCLEOTIDE SEQUENCE [LARGE SCALE GENOMIC DNA]</scope>
</reference>
<feature type="domain" description="DUF5523" evidence="4">
    <location>
        <begin position="1"/>
        <end position="182"/>
    </location>
</feature>
<protein>
    <submittedName>
        <fullName evidence="7">Coiled-coil and C2 domain containing 2A</fullName>
    </submittedName>
</protein>
<dbReference type="Pfam" id="PF15625">
    <property type="entry name" value="CC2D2AN-C2"/>
    <property type="match status" value="1"/>
</dbReference>
<evidence type="ECO:0000259" key="4">
    <source>
        <dbReference type="Pfam" id="PF17661"/>
    </source>
</evidence>
<dbReference type="Ensembl" id="ENSECRT00000005422.1">
    <property type="protein sequence ID" value="ENSECRP00000005327.1"/>
    <property type="gene ID" value="ENSECRG00000003589.1"/>
</dbReference>
<feature type="domain" description="Centrosomal protein of 76 kDa C-terminal" evidence="5">
    <location>
        <begin position="1290"/>
        <end position="1411"/>
    </location>
</feature>
<dbReference type="GO" id="GO:1904491">
    <property type="term" value="P:protein localization to ciliary transition zone"/>
    <property type="evidence" value="ECO:0007669"/>
    <property type="project" value="TreeGrafter"/>
</dbReference>
<evidence type="ECO:0000313" key="7">
    <source>
        <dbReference type="Ensembl" id="ENSECRP00000005327.1"/>
    </source>
</evidence>
<dbReference type="Pfam" id="PF00168">
    <property type="entry name" value="C2"/>
    <property type="match status" value="1"/>
</dbReference>
<sequence length="1428" mass="166073">NFFAFSFFPEHLDMHETDEEQSYGPDDEQEQKEKEEEKEKKEAGQEMEDPSLLKLEDEPLFIMDKVAPDLLEVKPAEFHDYQKRCEKEKSLLFTPSSVRVPVSLKVPENLQPRYLEEEGLYVGERPDVSLTNQNILENRLLHQEEGMKWFGDDGQVIALPNPIREYSTRLPFLSPLEHIDPTAKSKPTRYYTPGMADPHGDTQLDIDISGLMFTHHSLFSREHVLAVRLLQLYDHFLVRKQKNLVSQLRDKLHAIRTAVRNISELHNSSSLPPTIQHRVDEYKAEIRYTRKLLDSELEKDRTLLKSMIRVWKNIKALRDLQKFTNTPLKLLLRREEVDKMKEEQMYESEIQAEASEVLEDYEEEYQKNLADFKAKHAEWKAWKKKQKSRKKTKQEQGEEGKEQEEEHDQEQGINLERPKRPEPVDQNTVVQQIRKRVYGIRKKPGEPLLIPELTSVGTITGTELCPRSEVLRREDMLKRSFFIKIIFNNKVVSQTTSHSLNYDFRVHFGQIFNLKIYNQPESLKFQVFETMRLFPQMLAEVFIPIPETTLTTSSAPFEDYEFSSYQRVLFDHGGVGSDVPFSFEADGSNKVILLTSGKVSCSVTWAVGETSGAMNPQQSTGVQSTLKKHDIISSVRVSALRDMQMLSKWALESRLDPNDPNNTKLLQLLKFATTGEVQISNFFRLEELQEEFKFLKDNEFQKSKRFKLLELRNREVAEFRNYKKIPIMEREIPDKLLQEYEDRLKEIVVIDAKTQLDVRRTLASNYLQKVRETVMTRFLIAKHHHNLWDLVVEEEIPSLTLLGIRFFTLLEPKRPLKPTRKERKKVTAQNLSDGDIKILVNVVRAYDIPIRRPIVSVFIYKIIEIFYCKDLCLIFLKLLLLVFFFYFVKVLVRPFVEVTFQHAVKNTSAAEGPNPNWNEELELPFRAPRGNYSTSSLRSVKDNLFVNVFDELVFDVLEDDRERGTGIHTRTERHWLGSVRIPFTTIYFQSQIDGTFKIDCPPVLLGYVKYYGIGNDGGYDAVRNLSNGSYITIFITVEPQLAIAEAVREKVSFPFHSDEDEKLLQAAEKFHKRAFLKFPTRRCLTTVSDIHGKTVFISRYIRPLDPPAELLETSLNNPQATAELVAYFVSLIPSLPDSVSFAGICDLWCTCDQFLHLLAGDEEEHAVLLCNYFLAMGKNAWLIIGNAIPEGPTVYVLTYEQNKFIIWNPSRGQFYSQYETFCPLQSVGCLVNADNVWFNIQQYDSPMRMNFDISKSKFWKPFFTKSGSHTNLCSIQPEELIYYPTDKAAVAELQDRIEKLLKERITEWRPRHPTRWNRYCSSSLRQFLPMLEMSRGRDVGDEHRLELQNLLGDYRICGFPMHMPFSDIEPIIEAVYSTGVHKNDIFNLEFALAVYICPYPNNVLSVWVYVASLVSKKYLQSHMSESSY</sequence>